<dbReference type="InterPro" id="IPR011059">
    <property type="entry name" value="Metal-dep_hydrolase_composite"/>
</dbReference>
<gene>
    <name evidence="3" type="ORF">IA57_11505</name>
</gene>
<dbReference type="GO" id="GO:0006145">
    <property type="term" value="P:purine nucleobase catabolic process"/>
    <property type="evidence" value="ECO:0007669"/>
    <property type="project" value="TreeGrafter"/>
</dbReference>
<evidence type="ECO:0000259" key="2">
    <source>
        <dbReference type="Pfam" id="PF12890"/>
    </source>
</evidence>
<evidence type="ECO:0000313" key="3">
    <source>
        <dbReference type="EMBL" id="KFB00308.1"/>
    </source>
</evidence>
<dbReference type="AlphaFoldDB" id="A0A084THX2"/>
<dbReference type="GO" id="GO:0004038">
    <property type="term" value="F:allantoinase activity"/>
    <property type="evidence" value="ECO:0007669"/>
    <property type="project" value="TreeGrafter"/>
</dbReference>
<dbReference type="PANTHER" id="PTHR43668">
    <property type="entry name" value="ALLANTOINASE"/>
    <property type="match status" value="1"/>
</dbReference>
<dbReference type="InterPro" id="IPR050138">
    <property type="entry name" value="DHOase/Allantoinase_Hydrolase"/>
</dbReference>
<proteinExistence type="predicted"/>
<dbReference type="GO" id="GO:0005737">
    <property type="term" value="C:cytoplasm"/>
    <property type="evidence" value="ECO:0007669"/>
    <property type="project" value="TreeGrafter"/>
</dbReference>
<keyword evidence="4" id="KW-1185">Reference proteome</keyword>
<dbReference type="PANTHER" id="PTHR43668:SF2">
    <property type="entry name" value="ALLANTOINASE"/>
    <property type="match status" value="1"/>
</dbReference>
<dbReference type="Pfam" id="PF12890">
    <property type="entry name" value="DHOase"/>
    <property type="match status" value="1"/>
</dbReference>
<organism evidence="3 4">
    <name type="scientific">Mangrovimonas yunxiaonensis</name>
    <dbReference type="NCBI Taxonomy" id="1197477"/>
    <lineage>
        <taxon>Bacteria</taxon>
        <taxon>Pseudomonadati</taxon>
        <taxon>Bacteroidota</taxon>
        <taxon>Flavobacteriia</taxon>
        <taxon>Flavobacteriales</taxon>
        <taxon>Flavobacteriaceae</taxon>
        <taxon>Mangrovimonas</taxon>
    </lineage>
</organism>
<comment type="caution">
    <text evidence="3">The sequence shown here is derived from an EMBL/GenBank/DDBJ whole genome shotgun (WGS) entry which is preliminary data.</text>
</comment>
<dbReference type="InterPro" id="IPR004722">
    <property type="entry name" value="DHOase"/>
</dbReference>
<dbReference type="Gene3D" id="3.20.20.140">
    <property type="entry name" value="Metal-dependent hydrolases"/>
    <property type="match status" value="1"/>
</dbReference>
<dbReference type="SUPFAM" id="SSF51556">
    <property type="entry name" value="Metallo-dependent hydrolases"/>
    <property type="match status" value="1"/>
</dbReference>
<reference evidence="4" key="2">
    <citation type="submission" date="2014-07" db="EMBL/GenBank/DDBJ databases">
        <title>Genome sequence of Mangrovimonas yunxiaonensis.</title>
        <authorList>
            <person name="Li Y."/>
            <person name="Zheng T."/>
        </authorList>
    </citation>
    <scope>NUCLEOTIDE SEQUENCE [LARGE SCALE GENOMIC DNA]</scope>
    <source>
        <strain evidence="4">LY01</strain>
    </source>
</reference>
<dbReference type="GO" id="GO:0046872">
    <property type="term" value="F:metal ion binding"/>
    <property type="evidence" value="ECO:0007669"/>
    <property type="project" value="InterPro"/>
</dbReference>
<accession>A0A084THX2</accession>
<dbReference type="EMBL" id="JPFK01000008">
    <property type="protein sequence ID" value="KFB00308.1"/>
    <property type="molecule type" value="Genomic_DNA"/>
</dbReference>
<dbReference type="SUPFAM" id="SSF51338">
    <property type="entry name" value="Composite domain of metallo-dependent hydrolases"/>
    <property type="match status" value="1"/>
</dbReference>
<reference evidence="3 4" key="1">
    <citation type="journal article" date="2014" name="Genome Announc.">
        <title>Draft Genome Sequence of the Algicidal Bacterium Mangrovimonas yunxiaonensis Strain LY01.</title>
        <authorList>
            <person name="Li Y."/>
            <person name="Zhu H."/>
            <person name="Li C."/>
            <person name="Zhang H."/>
            <person name="Chen Z."/>
            <person name="Zheng W."/>
            <person name="Xu H."/>
            <person name="Zheng T."/>
        </authorList>
    </citation>
    <scope>NUCLEOTIDE SEQUENCE [LARGE SCALE GENOMIC DNA]</scope>
    <source>
        <strain evidence="3 4">LY01</strain>
    </source>
</reference>
<dbReference type="OrthoDB" id="9765462at2"/>
<dbReference type="RefSeq" id="WP_036123556.1">
    <property type="nucleotide sequence ID" value="NZ_BMET01000003.1"/>
</dbReference>
<dbReference type="Proteomes" id="UP000028521">
    <property type="component" value="Unassembled WGS sequence"/>
</dbReference>
<feature type="domain" description="Dihydroorotase catalytic" evidence="2">
    <location>
        <begin position="58"/>
        <end position="237"/>
    </location>
</feature>
<protein>
    <submittedName>
        <fullName evidence="3">Dihydroorotase</fullName>
    </submittedName>
</protein>
<dbReference type="InterPro" id="IPR032466">
    <property type="entry name" value="Metal_Hydrolase"/>
</dbReference>
<keyword evidence="1" id="KW-0665">Pyrimidine biosynthesis</keyword>
<evidence type="ECO:0000256" key="1">
    <source>
        <dbReference type="ARBA" id="ARBA00022975"/>
    </source>
</evidence>
<sequence length="420" mass="45722">MNALIKSATIVDTKSDFHNKTVDILIENGLIKNMDYHIENTNNFQEITYPNLHVSQGWFDSSVSFGEPGYEERETIANGLKTAALSGFTQVALNPNTYPVTDTASAIAFIKDRAKDNAVSLLPIGALTKLSAGKDMAELFDMKNAGAVAFGDYKNPISNPNILKIALQYAQGFNALVHSFPFNKDVSGQGVMNENITSTSIGLKGIPNLAEDLQLARDLFVLEYTGGKLHIPTISTATSVALIREAKKKNLDVSCSVAIHNLCLTDEVLKDFNTHYKVMPPLRTQSDVDALLEGLKDGTIDMVTSDHNPIDVEHKKVEFDHAKYGAIGLESAFGALNTVFSTKKTIDLLTKGKQRFGAETHPVAIGEKANITLFNPNGKITFTKDHIISTSKNAIFEGHTLKGHAYGVISNNQLVLKSQP</sequence>
<dbReference type="GO" id="GO:0004151">
    <property type="term" value="F:dihydroorotase activity"/>
    <property type="evidence" value="ECO:0007669"/>
    <property type="project" value="InterPro"/>
</dbReference>
<dbReference type="GO" id="GO:0006221">
    <property type="term" value="P:pyrimidine nucleotide biosynthetic process"/>
    <property type="evidence" value="ECO:0007669"/>
    <property type="project" value="UniProtKB-KW"/>
</dbReference>
<dbReference type="InterPro" id="IPR024403">
    <property type="entry name" value="DHOase_cat"/>
</dbReference>
<dbReference type="Gene3D" id="2.30.40.10">
    <property type="entry name" value="Urease, subunit C, domain 1"/>
    <property type="match status" value="1"/>
</dbReference>
<dbReference type="eggNOG" id="COG0044">
    <property type="taxonomic scope" value="Bacteria"/>
</dbReference>
<dbReference type="CDD" id="cd01317">
    <property type="entry name" value="DHOase_IIa"/>
    <property type="match status" value="1"/>
</dbReference>
<name>A0A084THX2_9FLAO</name>
<dbReference type="STRING" id="1197477.IA57_11505"/>
<evidence type="ECO:0000313" key="4">
    <source>
        <dbReference type="Proteomes" id="UP000028521"/>
    </source>
</evidence>